<organism evidence="1 2">
    <name type="scientific">Marinicrinis lubricantis</name>
    <dbReference type="NCBI Taxonomy" id="2086470"/>
    <lineage>
        <taxon>Bacteria</taxon>
        <taxon>Bacillati</taxon>
        <taxon>Bacillota</taxon>
        <taxon>Bacilli</taxon>
        <taxon>Bacillales</taxon>
        <taxon>Paenibacillaceae</taxon>
    </lineage>
</organism>
<gene>
    <name evidence="1" type="ORF">ACFPXP_06605</name>
</gene>
<proteinExistence type="predicted"/>
<evidence type="ECO:0008006" key="3">
    <source>
        <dbReference type="Google" id="ProtNLM"/>
    </source>
</evidence>
<protein>
    <recommendedName>
        <fullName evidence="3">WYL domain-containing protein</fullName>
    </recommendedName>
</protein>
<sequence>MNVRLADMLVYSDIGQLHQIANSYQCQCKTHSKNELIQAILSAFSRRERFEQMVQELELEDLRFINSLMFDKKQAFSIEELTAKASQAAFEKREQMPSPRERISKLKKYGWLFNGYSMQTRYLFSIPEDIKKSFGDVLKRHFMQHIQALDEPPVYREEQQLLQEDVLKFLQYVRHEPIQLSVDGFIYKKQLNSILEKMSVEESPVAKGEWRFGYGRRVKEYPNRFSFIYDYCFYNGLIAEEQQLTLTEKGERTVLDVAYPSPMELYRFYLKLYKSPIKNLEALVHWTCMLTERWVTFDSLRAALLPYVKPFYYDTSENIIEKRLVHMLMHLGLLKIGEHPEAGIVLRQSASAAKIIQGHFIEEKEVIVIDH</sequence>
<evidence type="ECO:0000313" key="1">
    <source>
        <dbReference type="EMBL" id="MFC5986101.1"/>
    </source>
</evidence>
<evidence type="ECO:0000313" key="2">
    <source>
        <dbReference type="Proteomes" id="UP001596250"/>
    </source>
</evidence>
<comment type="caution">
    <text evidence="1">The sequence shown here is derived from an EMBL/GenBank/DDBJ whole genome shotgun (WGS) entry which is preliminary data.</text>
</comment>
<accession>A0ABW1IM03</accession>
<name>A0ABW1IM03_9BACL</name>
<keyword evidence="2" id="KW-1185">Reference proteome</keyword>
<dbReference type="EMBL" id="JBHSQV010000035">
    <property type="protein sequence ID" value="MFC5986101.1"/>
    <property type="molecule type" value="Genomic_DNA"/>
</dbReference>
<dbReference type="Proteomes" id="UP001596250">
    <property type="component" value="Unassembled WGS sequence"/>
</dbReference>
<reference evidence="2" key="1">
    <citation type="journal article" date="2019" name="Int. J. Syst. Evol. Microbiol.">
        <title>The Global Catalogue of Microorganisms (GCM) 10K type strain sequencing project: providing services to taxonomists for standard genome sequencing and annotation.</title>
        <authorList>
            <consortium name="The Broad Institute Genomics Platform"/>
            <consortium name="The Broad Institute Genome Sequencing Center for Infectious Disease"/>
            <person name="Wu L."/>
            <person name="Ma J."/>
        </authorList>
    </citation>
    <scope>NUCLEOTIDE SEQUENCE [LARGE SCALE GENOMIC DNA]</scope>
    <source>
        <strain evidence="2">CCM 8749</strain>
    </source>
</reference>